<organism evidence="3 4">
    <name type="scientific">Actinomycetospora cinnamomea</name>
    <dbReference type="NCBI Taxonomy" id="663609"/>
    <lineage>
        <taxon>Bacteria</taxon>
        <taxon>Bacillati</taxon>
        <taxon>Actinomycetota</taxon>
        <taxon>Actinomycetes</taxon>
        <taxon>Pseudonocardiales</taxon>
        <taxon>Pseudonocardiaceae</taxon>
        <taxon>Actinomycetospora</taxon>
    </lineage>
</organism>
<keyword evidence="2" id="KW-0472">Membrane</keyword>
<evidence type="ECO:0000256" key="1">
    <source>
        <dbReference type="SAM" id="MobiDB-lite"/>
    </source>
</evidence>
<sequence length="191" mass="20806">MGTTTRETDTSGPARAEQDEPASMSRGRRLGITALILLTLVGMLASTAPRGVIKDGLLDLTRPYLLATGLDQAWGVFAPSPPRVTNEVVARVERADGTVGVYPLHGGNGLTEYWDYRWRKYGEQMWKKRSAERERAAFAGWVADRDRAAGHRPVRVTLVRAVRPNAPPGGPAPDAGSGREIPFFTTPVAQR</sequence>
<keyword evidence="4" id="KW-1185">Reference proteome</keyword>
<gene>
    <name evidence="3" type="ORF">C8D89_102423</name>
</gene>
<dbReference type="RefSeq" id="WP_116707290.1">
    <property type="nucleotide sequence ID" value="NZ_QEKW01000002.1"/>
</dbReference>
<accession>A0A2U1FM56</accession>
<name>A0A2U1FM56_9PSEU</name>
<dbReference type="OrthoDB" id="4731619at2"/>
<keyword evidence="2" id="KW-1133">Transmembrane helix</keyword>
<protein>
    <submittedName>
        <fullName evidence="3">Uncharacterized protein</fullName>
    </submittedName>
</protein>
<evidence type="ECO:0000256" key="2">
    <source>
        <dbReference type="SAM" id="Phobius"/>
    </source>
</evidence>
<feature type="region of interest" description="Disordered" evidence="1">
    <location>
        <begin position="1"/>
        <end position="25"/>
    </location>
</feature>
<feature type="transmembrane region" description="Helical" evidence="2">
    <location>
        <begin position="30"/>
        <end position="48"/>
    </location>
</feature>
<proteinExistence type="predicted"/>
<dbReference type="Proteomes" id="UP000245639">
    <property type="component" value="Unassembled WGS sequence"/>
</dbReference>
<evidence type="ECO:0000313" key="4">
    <source>
        <dbReference type="Proteomes" id="UP000245639"/>
    </source>
</evidence>
<dbReference type="AlphaFoldDB" id="A0A2U1FM56"/>
<feature type="region of interest" description="Disordered" evidence="1">
    <location>
        <begin position="163"/>
        <end position="191"/>
    </location>
</feature>
<comment type="caution">
    <text evidence="3">The sequence shown here is derived from an EMBL/GenBank/DDBJ whole genome shotgun (WGS) entry which is preliminary data.</text>
</comment>
<dbReference type="EMBL" id="QEKW01000002">
    <property type="protein sequence ID" value="PVZ13273.1"/>
    <property type="molecule type" value="Genomic_DNA"/>
</dbReference>
<reference evidence="3 4" key="1">
    <citation type="submission" date="2018-04" db="EMBL/GenBank/DDBJ databases">
        <title>Genomic Encyclopedia of Type Strains, Phase IV (KMG-IV): sequencing the most valuable type-strain genomes for metagenomic binning, comparative biology and taxonomic classification.</title>
        <authorList>
            <person name="Goeker M."/>
        </authorList>
    </citation>
    <scope>NUCLEOTIDE SEQUENCE [LARGE SCALE GENOMIC DNA]</scope>
    <source>
        <strain evidence="3 4">DSM 45771</strain>
    </source>
</reference>
<keyword evidence="2" id="KW-0812">Transmembrane</keyword>
<evidence type="ECO:0000313" key="3">
    <source>
        <dbReference type="EMBL" id="PVZ13273.1"/>
    </source>
</evidence>